<gene>
    <name evidence="3" type="ORF">Pr1d_27070</name>
</gene>
<evidence type="ECO:0000313" key="4">
    <source>
        <dbReference type="Proteomes" id="UP000323917"/>
    </source>
</evidence>
<dbReference type="KEGG" id="bgok:Pr1d_27070"/>
<sequence length="644" mass="68452" precursor="true">MSTLPRQLRFGVSPFGMAILSAVIFASNSGTVSAAISLTSDPALDFADVYTTNPSAYSTAEHAFVETRMLRQTFKNDAAFDIGQAVLSLRLSGTDGTANSGAGEGGLMISLYQVDDVNATTWTAALGASSPTPFHSWTIPQTTSIPATSDRLGLTFTGADVINLPVRNTGTTGYGIEISSLDGVTSMGGLRVTASGIDDYADGVFYREDGTISRPERDAGLALIAEGALAAVPGDVDNDREVDLDDFTIISDNLRNLVGGRLQGDLTGDGVVDFNDFREWKSNVPPLIAASAVVPEPSSWMLALAGFLLAGWRKRRDWKVPTFSRCRFASCKVQAGALVSTLFIAHCSIAQAAITFTSDGGYPPSPTMGTPLVDQAGVEGTFTLDPQQFSVAGRGISGTRQLRQSFQVAETFYVGGIILSHAHGAGQGGYIIDFYNVDDVTTSTWTPNGAPFKTITVPNTVNVPSSSTTLEFVLSGADSFTLDARGDVGNSDNAGYGIEVSNFDESTNNGNWFHSNNGTDNYTAGRYYIENGNTSNNRDFGFALRTTDVQPPGPGDVNEDQAVDLADLQVIRSNFGQTPATRIEGDLSSNNLVFFEDFREWKNNYPPANPIAALSTSTQVPEPSTVLLAMLGFAGWGSLARRRS</sequence>
<dbReference type="EMBL" id="CP042913">
    <property type="protein sequence ID" value="QEG35408.1"/>
    <property type="molecule type" value="Genomic_DNA"/>
</dbReference>
<feature type="domain" description="Ice-binding protein C-terminal" evidence="2">
    <location>
        <begin position="619"/>
        <end position="643"/>
    </location>
</feature>
<dbReference type="Gene3D" id="1.10.1330.10">
    <property type="entry name" value="Dockerin domain"/>
    <property type="match status" value="1"/>
</dbReference>
<proteinExistence type="predicted"/>
<dbReference type="Proteomes" id="UP000323917">
    <property type="component" value="Chromosome"/>
</dbReference>
<keyword evidence="1" id="KW-0732">Signal</keyword>
<reference evidence="3 4" key="1">
    <citation type="submission" date="2019-08" db="EMBL/GenBank/DDBJ databases">
        <title>Deep-cultivation of Planctomycetes and their phenomic and genomic characterization uncovers novel biology.</title>
        <authorList>
            <person name="Wiegand S."/>
            <person name="Jogler M."/>
            <person name="Boedeker C."/>
            <person name="Pinto D."/>
            <person name="Vollmers J."/>
            <person name="Rivas-Marin E."/>
            <person name="Kohn T."/>
            <person name="Peeters S.H."/>
            <person name="Heuer A."/>
            <person name="Rast P."/>
            <person name="Oberbeckmann S."/>
            <person name="Bunk B."/>
            <person name="Jeske O."/>
            <person name="Meyerdierks A."/>
            <person name="Storesund J.E."/>
            <person name="Kallscheuer N."/>
            <person name="Luecker S."/>
            <person name="Lage O.M."/>
            <person name="Pohl T."/>
            <person name="Merkel B.J."/>
            <person name="Hornburger P."/>
            <person name="Mueller R.-W."/>
            <person name="Bruemmer F."/>
            <person name="Labrenz M."/>
            <person name="Spormann A.M."/>
            <person name="Op den Camp H."/>
            <person name="Overmann J."/>
            <person name="Amann R."/>
            <person name="Jetten M.S.M."/>
            <person name="Mascher T."/>
            <person name="Medema M.H."/>
            <person name="Devos D.P."/>
            <person name="Kaster A.-K."/>
            <person name="Ovreas L."/>
            <person name="Rohde M."/>
            <person name="Galperin M.Y."/>
            <person name="Jogler C."/>
        </authorList>
    </citation>
    <scope>NUCLEOTIDE SEQUENCE [LARGE SCALE GENOMIC DNA]</scope>
    <source>
        <strain evidence="3 4">Pr1d</strain>
    </source>
</reference>
<dbReference type="AlphaFoldDB" id="A0A5B9Q906"/>
<evidence type="ECO:0000259" key="2">
    <source>
        <dbReference type="Pfam" id="PF07589"/>
    </source>
</evidence>
<name>A0A5B9Q906_9BACT</name>
<dbReference type="NCBIfam" id="TIGR02595">
    <property type="entry name" value="PEP_CTERM"/>
    <property type="match status" value="1"/>
</dbReference>
<evidence type="ECO:0000256" key="1">
    <source>
        <dbReference type="SAM" id="SignalP"/>
    </source>
</evidence>
<dbReference type="Pfam" id="PF07589">
    <property type="entry name" value="PEP-CTERM"/>
    <property type="match status" value="2"/>
</dbReference>
<feature type="signal peptide" evidence="1">
    <location>
        <begin position="1"/>
        <end position="34"/>
    </location>
</feature>
<keyword evidence="4" id="KW-1185">Reference proteome</keyword>
<protein>
    <submittedName>
        <fullName evidence="3">PEP-CTERM motif protein</fullName>
    </submittedName>
</protein>
<dbReference type="RefSeq" id="WP_148076372.1">
    <property type="nucleotide sequence ID" value="NZ_CP042913.1"/>
</dbReference>
<dbReference type="InterPro" id="IPR013424">
    <property type="entry name" value="Ice-binding_C"/>
</dbReference>
<dbReference type="InterPro" id="IPR036439">
    <property type="entry name" value="Dockerin_dom_sf"/>
</dbReference>
<dbReference type="GO" id="GO:0000272">
    <property type="term" value="P:polysaccharide catabolic process"/>
    <property type="evidence" value="ECO:0007669"/>
    <property type="project" value="InterPro"/>
</dbReference>
<organism evidence="3 4">
    <name type="scientific">Bythopirellula goksoeyrii</name>
    <dbReference type="NCBI Taxonomy" id="1400387"/>
    <lineage>
        <taxon>Bacteria</taxon>
        <taxon>Pseudomonadati</taxon>
        <taxon>Planctomycetota</taxon>
        <taxon>Planctomycetia</taxon>
        <taxon>Pirellulales</taxon>
        <taxon>Lacipirellulaceae</taxon>
        <taxon>Bythopirellula</taxon>
    </lineage>
</organism>
<feature type="chain" id="PRO_5022922135" evidence="1">
    <location>
        <begin position="35"/>
        <end position="644"/>
    </location>
</feature>
<evidence type="ECO:0000313" key="3">
    <source>
        <dbReference type="EMBL" id="QEG35408.1"/>
    </source>
</evidence>
<accession>A0A5B9Q906</accession>
<dbReference type="OrthoDB" id="276481at2"/>
<feature type="domain" description="Ice-binding protein C-terminal" evidence="2">
    <location>
        <begin position="294"/>
        <end position="316"/>
    </location>
</feature>